<sequence length="443" mass="50472">MIQENKIPWLKDVNTTWQCFQVKRGFETVLGKMLQPTQRNFDDIEVPYLKALHIHWDGIKFEDLPEMWANQSEIKQLSLKQGDLIVCEGGEVGRGTLLNRQLPSKCIIQNSLHRVRNKELGETRFLRYILQSASDIGWLDVLCNRATIRHFTVEKFSEFWIAAPSKKEQKLIADYLDRETTQIDNLIAAKEQMLTLLEEKREALISQAVTRGLDPNVSFKRSGLDWLGDIPQHWQVCQLKRIWGSNDYGISENIRGDGEIKVLRMTCIEDGIVDLSKGGEVESVDPYLLLRKGDLLFNRTNSLDQVAKVGIVQSDPEQPTTFASYLVRIRSNDLAYPEFLAAYLNSQDFLTFTRKNAIAAIGQANLSPSRYGEIKVAIPPKSEQKEIVDTINKEREKTKELENALTNSIALLKERRSAIITAAVTGQISIQEKSKHSQNEVSR</sequence>
<dbReference type="Proteomes" id="UP000618445">
    <property type="component" value="Unassembled WGS sequence"/>
</dbReference>
<dbReference type="SUPFAM" id="SSF116734">
    <property type="entry name" value="DNA methylase specificity domain"/>
    <property type="match status" value="2"/>
</dbReference>
<feature type="domain" description="Type I restriction modification DNA specificity" evidence="5">
    <location>
        <begin position="234"/>
        <end position="409"/>
    </location>
</feature>
<proteinExistence type="inferred from homology"/>
<comment type="subunit">
    <text evidence="4">The methyltransferase is composed of M and S polypeptides.</text>
</comment>
<accession>A0ABR8C9T4</accession>
<evidence type="ECO:0000313" key="7">
    <source>
        <dbReference type="Proteomes" id="UP000618445"/>
    </source>
</evidence>
<evidence type="ECO:0000256" key="1">
    <source>
        <dbReference type="ARBA" id="ARBA00010923"/>
    </source>
</evidence>
<keyword evidence="7" id="KW-1185">Reference proteome</keyword>
<dbReference type="Gene3D" id="1.10.287.1120">
    <property type="entry name" value="Bipartite methylase S protein"/>
    <property type="match status" value="1"/>
</dbReference>
<protein>
    <submittedName>
        <fullName evidence="6">Restriction endonuclease subunit S</fullName>
    </submittedName>
</protein>
<keyword evidence="6" id="KW-0378">Hydrolase</keyword>
<dbReference type="GO" id="GO:0004519">
    <property type="term" value="F:endonuclease activity"/>
    <property type="evidence" value="ECO:0007669"/>
    <property type="project" value="UniProtKB-KW"/>
</dbReference>
<feature type="domain" description="Type I restriction modification DNA specificity" evidence="5">
    <location>
        <begin position="72"/>
        <end position="184"/>
    </location>
</feature>
<dbReference type="InterPro" id="IPR000055">
    <property type="entry name" value="Restrct_endonuc_typeI_TRD"/>
</dbReference>
<dbReference type="EMBL" id="JACJQY010000016">
    <property type="protein sequence ID" value="MBD2317532.1"/>
    <property type="molecule type" value="Genomic_DNA"/>
</dbReference>
<comment type="similarity">
    <text evidence="1">Belongs to the type-I restriction system S methylase family.</text>
</comment>
<gene>
    <name evidence="6" type="ORF">H6G05_11830</name>
</gene>
<evidence type="ECO:0000256" key="2">
    <source>
        <dbReference type="ARBA" id="ARBA00022747"/>
    </source>
</evidence>
<dbReference type="Gene3D" id="3.90.220.20">
    <property type="entry name" value="DNA methylase specificity domains"/>
    <property type="match status" value="2"/>
</dbReference>
<keyword evidence="2" id="KW-0680">Restriction system</keyword>
<comment type="caution">
    <text evidence="6">The sequence shown here is derived from an EMBL/GenBank/DDBJ whole genome shotgun (WGS) entry which is preliminary data.</text>
</comment>
<evidence type="ECO:0000256" key="3">
    <source>
        <dbReference type="ARBA" id="ARBA00023125"/>
    </source>
</evidence>
<organism evidence="6 7">
    <name type="scientific">Phormidium tenue FACHB-1050</name>
    <dbReference type="NCBI Taxonomy" id="2692857"/>
    <lineage>
        <taxon>Bacteria</taxon>
        <taxon>Bacillati</taxon>
        <taxon>Cyanobacteriota</taxon>
        <taxon>Cyanophyceae</taxon>
        <taxon>Oscillatoriophycideae</taxon>
        <taxon>Oscillatoriales</taxon>
        <taxon>Oscillatoriaceae</taxon>
        <taxon>Phormidium</taxon>
    </lineage>
</organism>
<evidence type="ECO:0000256" key="4">
    <source>
        <dbReference type="ARBA" id="ARBA00038652"/>
    </source>
</evidence>
<dbReference type="PANTHER" id="PTHR43140">
    <property type="entry name" value="TYPE-1 RESTRICTION ENZYME ECOKI SPECIFICITY PROTEIN"/>
    <property type="match status" value="1"/>
</dbReference>
<dbReference type="Pfam" id="PF01420">
    <property type="entry name" value="Methylase_S"/>
    <property type="match status" value="2"/>
</dbReference>
<dbReference type="InterPro" id="IPR044946">
    <property type="entry name" value="Restrct_endonuc_typeI_TRD_sf"/>
</dbReference>
<keyword evidence="6" id="KW-0540">Nuclease</keyword>
<name>A0ABR8C9T4_9CYAN</name>
<keyword evidence="3" id="KW-0238">DNA-binding</keyword>
<evidence type="ECO:0000313" key="6">
    <source>
        <dbReference type="EMBL" id="MBD2317532.1"/>
    </source>
</evidence>
<dbReference type="InterPro" id="IPR051212">
    <property type="entry name" value="Type-I_RE_S_subunit"/>
</dbReference>
<evidence type="ECO:0000259" key="5">
    <source>
        <dbReference type="Pfam" id="PF01420"/>
    </source>
</evidence>
<dbReference type="PANTHER" id="PTHR43140:SF1">
    <property type="entry name" value="TYPE I RESTRICTION ENZYME ECOKI SPECIFICITY SUBUNIT"/>
    <property type="match status" value="1"/>
</dbReference>
<keyword evidence="6" id="KW-0255">Endonuclease</keyword>
<dbReference type="RefSeq" id="WP_190578370.1">
    <property type="nucleotide sequence ID" value="NZ_CAWPQU010000008.1"/>
</dbReference>
<reference evidence="6 7" key="1">
    <citation type="journal article" date="2020" name="ISME J.">
        <title>Comparative genomics reveals insights into cyanobacterial evolution and habitat adaptation.</title>
        <authorList>
            <person name="Chen M.Y."/>
            <person name="Teng W.K."/>
            <person name="Zhao L."/>
            <person name="Hu C.X."/>
            <person name="Zhou Y.K."/>
            <person name="Han B.P."/>
            <person name="Song L.R."/>
            <person name="Shu W.S."/>
        </authorList>
    </citation>
    <scope>NUCLEOTIDE SEQUENCE [LARGE SCALE GENOMIC DNA]</scope>
    <source>
        <strain evidence="6 7">FACHB-1050</strain>
    </source>
</reference>